<evidence type="ECO:0000313" key="3">
    <source>
        <dbReference type="WBParaSite" id="MCU_009655-RA"/>
    </source>
</evidence>
<evidence type="ECO:0000259" key="2">
    <source>
        <dbReference type="Pfam" id="PF00188"/>
    </source>
</evidence>
<accession>A0A5K3FQD4</accession>
<keyword evidence="1" id="KW-0732">Signal</keyword>
<dbReference type="Pfam" id="PF00188">
    <property type="entry name" value="CAP"/>
    <property type="match status" value="1"/>
</dbReference>
<dbReference type="InterPro" id="IPR035940">
    <property type="entry name" value="CAP_sf"/>
</dbReference>
<dbReference type="Gene3D" id="3.40.33.10">
    <property type="entry name" value="CAP"/>
    <property type="match status" value="1"/>
</dbReference>
<feature type="chain" id="PRO_5024464562" evidence="1">
    <location>
        <begin position="19"/>
        <end position="124"/>
    </location>
</feature>
<organism evidence="3">
    <name type="scientific">Mesocestoides corti</name>
    <name type="common">Flatworm</name>
    <dbReference type="NCBI Taxonomy" id="53468"/>
    <lineage>
        <taxon>Eukaryota</taxon>
        <taxon>Metazoa</taxon>
        <taxon>Spiralia</taxon>
        <taxon>Lophotrochozoa</taxon>
        <taxon>Platyhelminthes</taxon>
        <taxon>Cestoda</taxon>
        <taxon>Eucestoda</taxon>
        <taxon>Cyclophyllidea</taxon>
        <taxon>Mesocestoididae</taxon>
        <taxon>Mesocestoides</taxon>
    </lineage>
</organism>
<proteinExistence type="predicted"/>
<evidence type="ECO:0000256" key="1">
    <source>
        <dbReference type="SAM" id="SignalP"/>
    </source>
</evidence>
<name>A0A5K3FQD4_MESCO</name>
<dbReference type="AlphaFoldDB" id="A0A5K3FQD4"/>
<reference evidence="3" key="1">
    <citation type="submission" date="2019-11" db="UniProtKB">
        <authorList>
            <consortium name="WormBaseParasite"/>
        </authorList>
    </citation>
    <scope>IDENTIFICATION</scope>
</reference>
<dbReference type="InterPro" id="IPR014044">
    <property type="entry name" value="CAP_dom"/>
</dbReference>
<feature type="domain" description="SCP" evidence="2">
    <location>
        <begin position="33"/>
        <end position="114"/>
    </location>
</feature>
<protein>
    <submittedName>
        <fullName evidence="3">SCP domain-containing protein</fullName>
    </submittedName>
</protein>
<feature type="signal peptide" evidence="1">
    <location>
        <begin position="1"/>
        <end position="18"/>
    </location>
</feature>
<sequence length="124" mass="13948">MQTVIAAVILACALTAKALTPAERTETAENFANMRSSVGPEASNMQLLRYSVELEKLAEDWVDDCLMGTKNWDTLPEYQDLGRSYAVEFQEESSPANMVYRFSNEMFHYDYEANTCSATCGNYT</sequence>
<dbReference type="SUPFAM" id="SSF55797">
    <property type="entry name" value="PR-1-like"/>
    <property type="match status" value="1"/>
</dbReference>
<dbReference type="WBParaSite" id="MCU_009655-RA">
    <property type="protein sequence ID" value="MCU_009655-RA"/>
    <property type="gene ID" value="MCU_009655"/>
</dbReference>